<sequence>MSIFHFITNRSYIKEEQKRERTKLNWLKIFSWPR</sequence>
<proteinExistence type="predicted"/>
<accession>A0A2S1ESZ3</accession>
<name>A0A2S1ESZ3_LIMRT</name>
<organism evidence="1 2">
    <name type="scientific">Limosilactobacillus reuteri</name>
    <name type="common">Lactobacillus reuteri</name>
    <dbReference type="NCBI Taxonomy" id="1598"/>
    <lineage>
        <taxon>Bacteria</taxon>
        <taxon>Bacillati</taxon>
        <taxon>Bacillota</taxon>
        <taxon>Bacilli</taxon>
        <taxon>Lactobacillales</taxon>
        <taxon>Lactobacillaceae</taxon>
        <taxon>Limosilactobacillus</taxon>
    </lineage>
</organism>
<evidence type="ECO:0000313" key="1">
    <source>
        <dbReference type="EMBL" id="AWD63090.1"/>
    </source>
</evidence>
<dbReference type="Proteomes" id="UP000244369">
    <property type="component" value="Chromosome"/>
</dbReference>
<protein>
    <submittedName>
        <fullName evidence="1">Uncharacterized protein</fullName>
    </submittedName>
</protein>
<dbReference type="EMBL" id="CP027805">
    <property type="protein sequence ID" value="AWD63090.1"/>
    <property type="molecule type" value="Genomic_DNA"/>
</dbReference>
<dbReference type="AlphaFoldDB" id="A0A2S1ESZ3"/>
<gene>
    <name evidence="1" type="ORF">LWHH1689_1809</name>
</gene>
<reference evidence="1 2" key="1">
    <citation type="submission" date="2018-03" db="EMBL/GenBank/DDBJ databases">
        <title>Complete Genome Sequence of the Chinese traditional Highland Barley wine Isolate Lactobacillus reuteri WHH1689.</title>
        <authorList>
            <person name="Chen S."/>
            <person name="Chen L."/>
            <person name="Chen L."/>
            <person name="Li Y."/>
        </authorList>
    </citation>
    <scope>NUCLEOTIDE SEQUENCE [LARGE SCALE GENOMIC DNA]</scope>
    <source>
        <strain evidence="1 2">WHH1689</strain>
    </source>
</reference>
<evidence type="ECO:0000313" key="2">
    <source>
        <dbReference type="Proteomes" id="UP000244369"/>
    </source>
</evidence>